<evidence type="ECO:0000256" key="4">
    <source>
        <dbReference type="ARBA" id="ARBA00022989"/>
    </source>
</evidence>
<dbReference type="InterPro" id="IPR003838">
    <property type="entry name" value="ABC3_permease_C"/>
</dbReference>
<comment type="subcellular location">
    <subcellularLocation>
        <location evidence="1">Cell membrane</location>
        <topology evidence="1">Multi-pass membrane protein</topology>
    </subcellularLocation>
</comment>
<dbReference type="RefSeq" id="WP_213170727.1">
    <property type="nucleotide sequence ID" value="NZ_CP070496.1"/>
</dbReference>
<feature type="compositionally biased region" description="Basic residues" evidence="7">
    <location>
        <begin position="1"/>
        <end position="10"/>
    </location>
</feature>
<evidence type="ECO:0000313" key="12">
    <source>
        <dbReference type="Proteomes" id="UP000662939"/>
    </source>
</evidence>
<keyword evidence="2" id="KW-1003">Cell membrane</keyword>
<keyword evidence="3 8" id="KW-0812">Transmembrane</keyword>
<evidence type="ECO:0000259" key="10">
    <source>
        <dbReference type="Pfam" id="PF12704"/>
    </source>
</evidence>
<dbReference type="InterPro" id="IPR025857">
    <property type="entry name" value="MacB_PCD"/>
</dbReference>
<feature type="compositionally biased region" description="Basic and acidic residues" evidence="7">
    <location>
        <begin position="11"/>
        <end position="22"/>
    </location>
</feature>
<keyword evidence="4 8" id="KW-1133">Transmembrane helix</keyword>
<evidence type="ECO:0000256" key="5">
    <source>
        <dbReference type="ARBA" id="ARBA00023136"/>
    </source>
</evidence>
<feature type="transmembrane region" description="Helical" evidence="8">
    <location>
        <begin position="335"/>
        <end position="359"/>
    </location>
</feature>
<evidence type="ECO:0000256" key="6">
    <source>
        <dbReference type="ARBA" id="ARBA00038076"/>
    </source>
</evidence>
<evidence type="ECO:0000256" key="3">
    <source>
        <dbReference type="ARBA" id="ARBA00022692"/>
    </source>
</evidence>
<keyword evidence="12" id="KW-1185">Reference proteome</keyword>
<dbReference type="Pfam" id="PF12704">
    <property type="entry name" value="MacB_PCD"/>
    <property type="match status" value="1"/>
</dbReference>
<dbReference type="Proteomes" id="UP000662939">
    <property type="component" value="Chromosome"/>
</dbReference>
<accession>A0A895XR33</accession>
<keyword evidence="5 8" id="KW-0472">Membrane</keyword>
<reference evidence="11" key="1">
    <citation type="submission" date="2021-02" db="EMBL/GenBank/DDBJ databases">
        <title>Natronoglycomyces albus gen. nov., sp. nov, a haloalkaliphilic actinobacterium from a soda solonchak soil.</title>
        <authorList>
            <person name="Sorokin D.Y."/>
            <person name="Khijniak T.V."/>
            <person name="Zakharycheva A.P."/>
            <person name="Boueva O.V."/>
            <person name="Ariskina E.V."/>
            <person name="Hahnke R.L."/>
            <person name="Bunk B."/>
            <person name="Sproer C."/>
            <person name="Schumann P."/>
            <person name="Evtushenko L.I."/>
            <person name="Kublanov I.V."/>
        </authorList>
    </citation>
    <scope>NUCLEOTIDE SEQUENCE</scope>
    <source>
        <strain evidence="11">DSM 106290</strain>
    </source>
</reference>
<evidence type="ECO:0000256" key="1">
    <source>
        <dbReference type="ARBA" id="ARBA00004651"/>
    </source>
</evidence>
<feature type="domain" description="ABC3 transporter permease C-terminal" evidence="9">
    <location>
        <begin position="296"/>
        <end position="407"/>
    </location>
</feature>
<evidence type="ECO:0000259" key="9">
    <source>
        <dbReference type="Pfam" id="PF02687"/>
    </source>
</evidence>
<feature type="transmembrane region" description="Helical" evidence="8">
    <location>
        <begin position="379"/>
        <end position="401"/>
    </location>
</feature>
<dbReference type="GO" id="GO:0022857">
    <property type="term" value="F:transmembrane transporter activity"/>
    <property type="evidence" value="ECO:0007669"/>
    <property type="project" value="TreeGrafter"/>
</dbReference>
<dbReference type="GO" id="GO:0005886">
    <property type="term" value="C:plasma membrane"/>
    <property type="evidence" value="ECO:0007669"/>
    <property type="project" value="UniProtKB-SubCell"/>
</dbReference>
<organism evidence="11 12">
    <name type="scientific">Natronoglycomyces albus</name>
    <dbReference type="NCBI Taxonomy" id="2811108"/>
    <lineage>
        <taxon>Bacteria</taxon>
        <taxon>Bacillati</taxon>
        <taxon>Actinomycetota</taxon>
        <taxon>Actinomycetes</taxon>
        <taxon>Glycomycetales</taxon>
        <taxon>Glycomycetaceae</taxon>
        <taxon>Natronoglycomyces</taxon>
    </lineage>
</organism>
<feature type="transmembrane region" description="Helical" evidence="8">
    <location>
        <begin position="48"/>
        <end position="68"/>
    </location>
</feature>
<comment type="similarity">
    <text evidence="6">Belongs to the ABC-4 integral membrane protein family.</text>
</comment>
<feature type="region of interest" description="Disordered" evidence="7">
    <location>
        <begin position="1"/>
        <end position="22"/>
    </location>
</feature>
<dbReference type="PANTHER" id="PTHR30572:SF4">
    <property type="entry name" value="ABC TRANSPORTER PERMEASE YTRF"/>
    <property type="match status" value="1"/>
</dbReference>
<gene>
    <name evidence="11" type="ORF">JQS30_13265</name>
</gene>
<feature type="transmembrane region" description="Helical" evidence="8">
    <location>
        <begin position="291"/>
        <end position="314"/>
    </location>
</feature>
<evidence type="ECO:0000256" key="8">
    <source>
        <dbReference type="SAM" id="Phobius"/>
    </source>
</evidence>
<evidence type="ECO:0000256" key="7">
    <source>
        <dbReference type="SAM" id="MobiDB-lite"/>
    </source>
</evidence>
<sequence>MRLPFGKRRSKNSEERPVGTREDSRFGVTTLGIIYEAFASVRGRSVRAWLTAAGIALGIAATVATVGLSTTAQSAISGRFDEALATQVTVAYPSSFSGNPSLDGSQRVRGIEGVSSGGLTCFANEDVAISRTAEQYYSRSAPVAGVEPGAIEAYDFTVLEGRAFDEGHMERSDNVAMLESTIARDLGFTGLDGSPKVFLDGEGYTVIGIFRAPVGEAKFTGSVAIPPEPCLTGASGFGSSEMFIRTNLGAADKVGEQAPLALYPEAPESLQVAVPSDLRNFRQGVENEMEALLLGLAAVSLVIGAVSVSNTALVSVMERRTEIGLRRAVGAPRRAVAMQFVWESVFIGLVGGIVGAVLGVNVTVFVSIFRDWQLVFDPLLLAAGPVIGALVGVIAGVYPAWRASRVAPAVTLRS</sequence>
<proteinExistence type="inferred from homology"/>
<dbReference type="InterPro" id="IPR050250">
    <property type="entry name" value="Macrolide_Exporter_MacB"/>
</dbReference>
<protein>
    <submittedName>
        <fullName evidence="11">ABC transporter permease</fullName>
    </submittedName>
</protein>
<name>A0A895XR33_9ACTN</name>
<feature type="domain" description="MacB-like periplasmic core" evidence="10">
    <location>
        <begin position="49"/>
        <end position="249"/>
    </location>
</feature>
<dbReference type="Pfam" id="PF02687">
    <property type="entry name" value="FtsX"/>
    <property type="match status" value="1"/>
</dbReference>
<evidence type="ECO:0000256" key="2">
    <source>
        <dbReference type="ARBA" id="ARBA00022475"/>
    </source>
</evidence>
<dbReference type="EMBL" id="CP070496">
    <property type="protein sequence ID" value="QSB04730.1"/>
    <property type="molecule type" value="Genomic_DNA"/>
</dbReference>
<evidence type="ECO:0000313" key="11">
    <source>
        <dbReference type="EMBL" id="QSB04730.1"/>
    </source>
</evidence>
<dbReference type="PANTHER" id="PTHR30572">
    <property type="entry name" value="MEMBRANE COMPONENT OF TRANSPORTER-RELATED"/>
    <property type="match status" value="1"/>
</dbReference>
<dbReference type="AlphaFoldDB" id="A0A895XR33"/>
<dbReference type="KEGG" id="nav:JQS30_13265"/>